<proteinExistence type="predicted"/>
<dbReference type="Proteomes" id="UP001597368">
    <property type="component" value="Unassembled WGS sequence"/>
</dbReference>
<accession>A0ABW4T955</accession>
<dbReference type="EMBL" id="JBHUFV010000068">
    <property type="protein sequence ID" value="MFD1938543.1"/>
    <property type="molecule type" value="Genomic_DNA"/>
</dbReference>
<evidence type="ECO:0000313" key="2">
    <source>
        <dbReference type="EMBL" id="MFD1938543.1"/>
    </source>
</evidence>
<reference evidence="3" key="1">
    <citation type="journal article" date="2019" name="Int. J. Syst. Evol. Microbiol.">
        <title>The Global Catalogue of Microorganisms (GCM) 10K type strain sequencing project: providing services to taxonomists for standard genome sequencing and annotation.</title>
        <authorList>
            <consortium name="The Broad Institute Genomics Platform"/>
            <consortium name="The Broad Institute Genome Sequencing Center for Infectious Disease"/>
            <person name="Wu L."/>
            <person name="Ma J."/>
        </authorList>
    </citation>
    <scope>NUCLEOTIDE SEQUENCE [LARGE SCALE GENOMIC DNA]</scope>
    <source>
        <strain evidence="3">ICMP 6774ER</strain>
    </source>
</reference>
<feature type="domain" description="Transposase IS701-like DDE" evidence="1">
    <location>
        <begin position="2"/>
        <end position="69"/>
    </location>
</feature>
<keyword evidence="3" id="KW-1185">Reference proteome</keyword>
<protein>
    <submittedName>
        <fullName evidence="2">Transposase</fullName>
    </submittedName>
</protein>
<comment type="caution">
    <text evidence="2">The sequence shown here is derived from an EMBL/GenBank/DDBJ whole genome shotgun (WGS) entry which is preliminary data.</text>
</comment>
<sequence length="110" mass="11469">MFELTDAVLSADGPVKTLVGPALAPEASARHGALYDGLDHGRIDMARLRMPLATSPLPRAADGRPALAVSGCMTGICRFIVADAGYDLRWLPSCWLSCPSGCWAGCAPIG</sequence>
<dbReference type="InterPro" id="IPR038721">
    <property type="entry name" value="IS701-like_DDE_dom"/>
</dbReference>
<organism evidence="2 3">
    <name type="scientific">Nonomuraea mangrovi</name>
    <dbReference type="NCBI Taxonomy" id="2316207"/>
    <lineage>
        <taxon>Bacteria</taxon>
        <taxon>Bacillati</taxon>
        <taxon>Actinomycetota</taxon>
        <taxon>Actinomycetes</taxon>
        <taxon>Streptosporangiales</taxon>
        <taxon>Streptosporangiaceae</taxon>
        <taxon>Nonomuraea</taxon>
    </lineage>
</organism>
<name>A0ABW4T955_9ACTN</name>
<dbReference type="RefSeq" id="WP_379580632.1">
    <property type="nucleotide sequence ID" value="NZ_JBHUFV010000068.1"/>
</dbReference>
<evidence type="ECO:0000313" key="3">
    <source>
        <dbReference type="Proteomes" id="UP001597368"/>
    </source>
</evidence>
<dbReference type="Pfam" id="PF13546">
    <property type="entry name" value="DDE_5"/>
    <property type="match status" value="1"/>
</dbReference>
<evidence type="ECO:0000259" key="1">
    <source>
        <dbReference type="Pfam" id="PF13546"/>
    </source>
</evidence>
<gene>
    <name evidence="2" type="ORF">ACFSKW_44430</name>
</gene>